<evidence type="ECO:0000256" key="1">
    <source>
        <dbReference type="SAM" id="MobiDB-lite"/>
    </source>
</evidence>
<evidence type="ECO:0000313" key="3">
    <source>
        <dbReference type="Proteomes" id="UP000747542"/>
    </source>
</evidence>
<dbReference type="Proteomes" id="UP000747542">
    <property type="component" value="Unassembled WGS sequence"/>
</dbReference>
<proteinExistence type="predicted"/>
<gene>
    <name evidence="2" type="ORF">Hamer_G010229</name>
</gene>
<sequence length="303" mass="34354">MEGERVKTKRSIFKSGEENKDAKKRLSFATHTASETTGDSPVVGSRRSITSIVPTNMKNRIQDLKVTPQKKGQELGTQDSSQLISQSELQENITIISPACKNIRRTTMGLCYVPKKMPEQPITQHKQTVLMRNNKKNNIHTVLHSIATPEPTVNILIIGDKILGEKIKASLLYQHSFQRTPNTIKWNLTLNILSYMSIILTKIDKAGVSCKQKLVLSVSSAQELHKNVIGLENFESFLDHHQLVYIPWEKQGRPSDHQVKKLLSLTYKSVGYYKDCSLLESYIMLRGVKDYQDDDTILQEGVF</sequence>
<reference evidence="2" key="1">
    <citation type="journal article" date="2021" name="Sci. Adv.">
        <title>The American lobster genome reveals insights on longevity, neural, and immune adaptations.</title>
        <authorList>
            <person name="Polinski J.M."/>
            <person name="Zimin A.V."/>
            <person name="Clark K.F."/>
            <person name="Kohn A.B."/>
            <person name="Sadowski N."/>
            <person name="Timp W."/>
            <person name="Ptitsyn A."/>
            <person name="Khanna P."/>
            <person name="Romanova D.Y."/>
            <person name="Williams P."/>
            <person name="Greenwood S.J."/>
            <person name="Moroz L.L."/>
            <person name="Walt D.R."/>
            <person name="Bodnar A.G."/>
        </authorList>
    </citation>
    <scope>NUCLEOTIDE SEQUENCE</scope>
    <source>
        <strain evidence="2">GMGI-L3</strain>
    </source>
</reference>
<feature type="compositionally biased region" description="Polar residues" evidence="1">
    <location>
        <begin position="29"/>
        <end position="39"/>
    </location>
</feature>
<accession>A0A8J5MY33</accession>
<dbReference type="AlphaFoldDB" id="A0A8J5MY33"/>
<organism evidence="2 3">
    <name type="scientific">Homarus americanus</name>
    <name type="common">American lobster</name>
    <dbReference type="NCBI Taxonomy" id="6706"/>
    <lineage>
        <taxon>Eukaryota</taxon>
        <taxon>Metazoa</taxon>
        <taxon>Ecdysozoa</taxon>
        <taxon>Arthropoda</taxon>
        <taxon>Crustacea</taxon>
        <taxon>Multicrustacea</taxon>
        <taxon>Malacostraca</taxon>
        <taxon>Eumalacostraca</taxon>
        <taxon>Eucarida</taxon>
        <taxon>Decapoda</taxon>
        <taxon>Pleocyemata</taxon>
        <taxon>Astacidea</taxon>
        <taxon>Nephropoidea</taxon>
        <taxon>Nephropidae</taxon>
        <taxon>Homarus</taxon>
    </lineage>
</organism>
<keyword evidence="3" id="KW-1185">Reference proteome</keyword>
<dbReference type="EMBL" id="JAHLQT010021257">
    <property type="protein sequence ID" value="KAG7167826.1"/>
    <property type="molecule type" value="Genomic_DNA"/>
</dbReference>
<protein>
    <submittedName>
        <fullName evidence="2">Uncharacterized protein</fullName>
    </submittedName>
</protein>
<comment type="caution">
    <text evidence="2">The sequence shown here is derived from an EMBL/GenBank/DDBJ whole genome shotgun (WGS) entry which is preliminary data.</text>
</comment>
<evidence type="ECO:0000313" key="2">
    <source>
        <dbReference type="EMBL" id="KAG7167826.1"/>
    </source>
</evidence>
<feature type="region of interest" description="Disordered" evidence="1">
    <location>
        <begin position="1"/>
        <end position="45"/>
    </location>
</feature>
<name>A0A8J5MY33_HOMAM</name>